<dbReference type="RefSeq" id="YP_010798482.1">
    <property type="nucleotide sequence ID" value="NC_076472.1"/>
</dbReference>
<dbReference type="GeneID" id="80536695"/>
<organism evidence="1 2">
    <name type="scientific">Yerba mate virus A</name>
    <dbReference type="NCBI Taxonomy" id="2713499"/>
    <lineage>
        <taxon>Viruses</taxon>
        <taxon>Riboviria</taxon>
        <taxon>Orthornavirae</taxon>
        <taxon>Negarnaviricota</taxon>
        <taxon>Haploviricotina</taxon>
        <taxon>Monjiviricetes</taxon>
        <taxon>Mononegavirales</taxon>
        <taxon>Rhabdoviridae</taxon>
        <taxon>Betarhabdovirinae</taxon>
        <taxon>Betacytorhabdovirus</taxon>
        <taxon>Betacytorhabdovirus yerbamate</taxon>
        <taxon>Cytorhabdovirus yerbamate</taxon>
    </lineage>
</organism>
<accession>A0A6G6CIK2</accession>
<dbReference type="EMBL" id="MN781667">
    <property type="protein sequence ID" value="QID92312.1"/>
    <property type="molecule type" value="Viral_cRNA"/>
</dbReference>
<dbReference type="Proteomes" id="UP000677284">
    <property type="component" value="Segment"/>
</dbReference>
<keyword evidence="2" id="KW-1185">Reference proteome</keyword>
<protein>
    <submittedName>
        <fullName evidence="1">P8 protein</fullName>
    </submittedName>
</protein>
<reference evidence="1" key="1">
    <citation type="journal article" date="2020" name="J. ISSAAS">
        <title>Molecular characterization of a novel cytorhabdovirus with a unique genomic organization infecting yerba mate (Ilex paraguariensis) in Argentina.</title>
        <authorList>
            <person name="Bejerman N."/>
            <person name="Acevedo R.M."/>
            <person name="de Breuil S."/>
            <person name="Ruiz O.A."/>
            <person name="Sansberro P."/>
            <person name="Dietzgen R.G."/>
            <person name="Nome C."/>
            <person name="Debat H."/>
        </authorList>
    </citation>
    <scope>NUCLEOTIDE SEQUENCE</scope>
    <source>
        <strain evidence="1">Gob. Virasoro</strain>
    </source>
</reference>
<evidence type="ECO:0000313" key="1">
    <source>
        <dbReference type="EMBL" id="QID92312.1"/>
    </source>
</evidence>
<dbReference type="KEGG" id="vg:80536695"/>
<gene>
    <name evidence="1" type="primary">P8</name>
</gene>
<name>A0A6G6CIK2_9RHAB</name>
<sequence length="141" mass="16577">MKKAHQEFTLCIHPGWVYADDLLFEFKEEQYTDVMILDIMIEGSLPEKIEVVHSFPNALRAYSSIGHDDVECLYAEPIKRHHKGPYPLLNIMSKSPILKVVFYCLFRKDENEPARSKYFTNEQLFSGSHIYNERLNHKTIQ</sequence>
<evidence type="ECO:0000313" key="2">
    <source>
        <dbReference type="Proteomes" id="UP000677284"/>
    </source>
</evidence>
<proteinExistence type="predicted"/>